<dbReference type="PROSITE" id="PS51186">
    <property type="entry name" value="GNAT"/>
    <property type="match status" value="1"/>
</dbReference>
<evidence type="ECO:0000256" key="1">
    <source>
        <dbReference type="SAM" id="MobiDB-lite"/>
    </source>
</evidence>
<dbReference type="GO" id="GO:0004519">
    <property type="term" value="F:endonuclease activity"/>
    <property type="evidence" value="ECO:0007669"/>
    <property type="project" value="TreeGrafter"/>
</dbReference>
<accession>A0A4Z0AC63</accession>
<dbReference type="PANTHER" id="PTHR46535:SF1">
    <property type="entry name" value="NEDD4-BINDING PROTEIN 2"/>
    <property type="match status" value="1"/>
</dbReference>
<feature type="region of interest" description="Disordered" evidence="1">
    <location>
        <begin position="97"/>
        <end position="118"/>
    </location>
</feature>
<dbReference type="OrthoDB" id="3231855at2759"/>
<feature type="domain" description="N-acetyltransferase" evidence="3">
    <location>
        <begin position="960"/>
        <end position="1103"/>
    </location>
</feature>
<dbReference type="InterPro" id="IPR000182">
    <property type="entry name" value="GNAT_dom"/>
</dbReference>
<reference evidence="4 5" key="1">
    <citation type="submission" date="2019-02" db="EMBL/GenBank/DDBJ databases">
        <title>Genome sequencing of the rare red list fungi Hericium alpestre (H. flagellum).</title>
        <authorList>
            <person name="Buettner E."/>
            <person name="Kellner H."/>
        </authorList>
    </citation>
    <scope>NUCLEOTIDE SEQUENCE [LARGE SCALE GENOMIC DNA]</scope>
    <source>
        <strain evidence="4 5">DSM 108284</strain>
    </source>
</reference>
<dbReference type="InterPro" id="IPR036063">
    <property type="entry name" value="Smr_dom_sf"/>
</dbReference>
<dbReference type="Gene3D" id="3.30.1370.110">
    <property type="match status" value="1"/>
</dbReference>
<evidence type="ECO:0000259" key="3">
    <source>
        <dbReference type="PROSITE" id="PS51186"/>
    </source>
</evidence>
<evidence type="ECO:0000313" key="5">
    <source>
        <dbReference type="Proteomes" id="UP000298061"/>
    </source>
</evidence>
<keyword evidence="5" id="KW-1185">Reference proteome</keyword>
<dbReference type="GO" id="GO:0005634">
    <property type="term" value="C:nucleus"/>
    <property type="evidence" value="ECO:0007669"/>
    <property type="project" value="TreeGrafter"/>
</dbReference>
<dbReference type="InterPro" id="IPR016181">
    <property type="entry name" value="Acyl_CoA_acyltransferase"/>
</dbReference>
<dbReference type="PANTHER" id="PTHR46535">
    <property type="entry name" value="NEDD4-BINDING PROTEIN 2"/>
    <property type="match status" value="1"/>
</dbReference>
<dbReference type="SUPFAM" id="SSF55729">
    <property type="entry name" value="Acyl-CoA N-acyltransferases (Nat)"/>
    <property type="match status" value="1"/>
</dbReference>
<proteinExistence type="predicted"/>
<gene>
    <name evidence="4" type="ORF">EWM64_g373</name>
</gene>
<dbReference type="PROSITE" id="PS50828">
    <property type="entry name" value="SMR"/>
    <property type="match status" value="1"/>
</dbReference>
<dbReference type="Proteomes" id="UP000298061">
    <property type="component" value="Unassembled WGS sequence"/>
</dbReference>
<evidence type="ECO:0008006" key="6">
    <source>
        <dbReference type="Google" id="ProtNLM"/>
    </source>
</evidence>
<dbReference type="Pfam" id="PF00583">
    <property type="entry name" value="Acetyltransf_1"/>
    <property type="match status" value="1"/>
</dbReference>
<dbReference type="Pfam" id="PF01713">
    <property type="entry name" value="Smr"/>
    <property type="match status" value="1"/>
</dbReference>
<dbReference type="InterPro" id="IPR002625">
    <property type="entry name" value="Smr_dom"/>
</dbReference>
<dbReference type="SMART" id="SM00463">
    <property type="entry name" value="SMR"/>
    <property type="match status" value="1"/>
</dbReference>
<organism evidence="4 5">
    <name type="scientific">Hericium alpestre</name>
    <dbReference type="NCBI Taxonomy" id="135208"/>
    <lineage>
        <taxon>Eukaryota</taxon>
        <taxon>Fungi</taxon>
        <taxon>Dikarya</taxon>
        <taxon>Basidiomycota</taxon>
        <taxon>Agaricomycotina</taxon>
        <taxon>Agaricomycetes</taxon>
        <taxon>Russulales</taxon>
        <taxon>Hericiaceae</taxon>
        <taxon>Hericium</taxon>
    </lineage>
</organism>
<dbReference type="InterPro" id="IPR052772">
    <property type="entry name" value="Endo/PolyKinase_Domain-Protein"/>
</dbReference>
<feature type="domain" description="Smr" evidence="2">
    <location>
        <begin position="570"/>
        <end position="642"/>
    </location>
</feature>
<sequence>MAEKTKLGLQESLQREFCPPLDTTLLAALVADIEIEGPPTNQQIDELRFTLGLLAAQADLQADEDEHHLNDAFADVQITDGSTISSSGLGETTSLATSTWSATTSPTSGSPKSRSKSSSIASFSSPLGFLQAAFPHVPSQRLENALAEVGYSPQDEEEVDIVGVIEGLLTKEYLRDLEERGLDALEDEEAGPTSPIPMRAEQAGWEVADKKPKKKKGKGRTIALNDVRQQHHVRSTAKRDAGRPPLPDLWTQVSSLSSHLTSFIPSHPASFFQSFFHSPNYTTPASAVRSALQSIAGPAYEDLSPDDAVLLFNISDLLRCSSAFDELDGEARDRLFADAPLCLAACRSQPDDALDLIWLLRELDADSASQWEIGPYHNPVPSSIVTSPIEISSKYTQKLPSGPPSYNKYLPQRKAQAVPVCSPPPQPQNAWNMVPLKPPPSGPHPLAASIPAYNPLNGVSKKAKAKAAAGDVGQLRLGLREAGLMAGVDGKEFVKQKRRMEELRGRRAEAIISAGRAWQNGNAKNHGGEVAMFYAEQARELQEQARKEAMEAARGMIESKRVTSAFGTTIDLHGTTVSEAVAIAREVLAEYGASPAQPLKIITGRGNHSFGGVAVLGPAVKAALLADGWNVSTYDAGLRSGMPRGHIASMHVIDASDFRRVSVACSVDHNILHGPQRHVLPAPVFSPTSGIQELYVKYTTSTPVKSSTYVMDDSDHEDEFSDDPYINKRKHNTKLRASSHKRRKGTMKQVIKTEDEQAPSLQALLDAQAALFASETSGEPGFEGIFETLVEDLLKVRDAYEKKAERDDFGRPIELLSPSDTASVMTRLEERRAQHGHLSTTEAIVLRKLKVQELRRIHNFTCPALRQTTPAVLTAIPPAPPSPQPNPAVLDALYAIKTTPYESSFLSRLWDLGSSSHASNTVAIGWESDAPWLELMHDVRMHYAIKFPANELPSETRAPITYTTLTAEHLPQIHDLLHRLFWTGIDVSDSLQYGPRQATIVATSKRLVVGCAFLSSPQETYITYLAVRPGWDNAQIATSMLYHLITRNPNKDITLHVSANNPAMLLYNRFGFKAEEFIVGFYEDYLDPQNRASKNAFRLRLRR</sequence>
<dbReference type="STRING" id="135208.A0A4Z0AC63"/>
<protein>
    <recommendedName>
        <fullName evidence="6">Smr domain-containing protein</fullName>
    </recommendedName>
</protein>
<evidence type="ECO:0000313" key="4">
    <source>
        <dbReference type="EMBL" id="TFY83649.1"/>
    </source>
</evidence>
<dbReference type="Gene3D" id="3.40.630.30">
    <property type="match status" value="1"/>
</dbReference>
<dbReference type="EMBL" id="SFCI01000017">
    <property type="protein sequence ID" value="TFY83649.1"/>
    <property type="molecule type" value="Genomic_DNA"/>
</dbReference>
<evidence type="ECO:0000259" key="2">
    <source>
        <dbReference type="PROSITE" id="PS50828"/>
    </source>
</evidence>
<dbReference type="GO" id="GO:0016747">
    <property type="term" value="F:acyltransferase activity, transferring groups other than amino-acyl groups"/>
    <property type="evidence" value="ECO:0007669"/>
    <property type="project" value="InterPro"/>
</dbReference>
<comment type="caution">
    <text evidence="4">The sequence shown here is derived from an EMBL/GenBank/DDBJ whole genome shotgun (WGS) entry which is preliminary data.</text>
</comment>
<dbReference type="SUPFAM" id="SSF160443">
    <property type="entry name" value="SMR domain-like"/>
    <property type="match status" value="1"/>
</dbReference>
<dbReference type="AlphaFoldDB" id="A0A4Z0AC63"/>
<name>A0A4Z0AC63_9AGAM</name>